<evidence type="ECO:0000256" key="2">
    <source>
        <dbReference type="ARBA" id="ARBA00022676"/>
    </source>
</evidence>
<protein>
    <submittedName>
        <fullName evidence="5">Glycosyltransferase family 2 protein</fullName>
    </submittedName>
</protein>
<keyword evidence="6" id="KW-1185">Reference proteome</keyword>
<comment type="similarity">
    <text evidence="1">Belongs to the glycosyltransferase 2 family.</text>
</comment>
<accession>A0A6M0IEV1</accession>
<reference evidence="5 6" key="1">
    <citation type="submission" date="2020-02" db="EMBL/GenBank/DDBJ databases">
        <title>Draft genome sequence of two Spirosoma agri KCTC 52727 and Spirosoma terrae KCTC 52035.</title>
        <authorList>
            <person name="Rojas J."/>
            <person name="Ambika Manirajan B."/>
            <person name="Ratering S."/>
            <person name="Suarez C."/>
            <person name="Schnell S."/>
        </authorList>
    </citation>
    <scope>NUCLEOTIDE SEQUENCE [LARGE SCALE GENOMIC DNA]</scope>
    <source>
        <strain evidence="5 6">KCTC 52727</strain>
    </source>
</reference>
<dbReference type="EMBL" id="JAAGNZ010000001">
    <property type="protein sequence ID" value="NEU65593.1"/>
    <property type="molecule type" value="Genomic_DNA"/>
</dbReference>
<comment type="caution">
    <text evidence="5">The sequence shown here is derived from an EMBL/GenBank/DDBJ whole genome shotgun (WGS) entry which is preliminary data.</text>
</comment>
<dbReference type="Pfam" id="PF00535">
    <property type="entry name" value="Glycos_transf_2"/>
    <property type="match status" value="1"/>
</dbReference>
<gene>
    <name evidence="5" type="ORF">GK091_01775</name>
</gene>
<keyword evidence="3 5" id="KW-0808">Transferase</keyword>
<dbReference type="CDD" id="cd02526">
    <property type="entry name" value="GT2_RfbF_like"/>
    <property type="match status" value="1"/>
</dbReference>
<dbReference type="Proteomes" id="UP000477386">
    <property type="component" value="Unassembled WGS sequence"/>
</dbReference>
<evidence type="ECO:0000313" key="6">
    <source>
        <dbReference type="Proteomes" id="UP000477386"/>
    </source>
</evidence>
<organism evidence="5 6">
    <name type="scientific">Spirosoma agri</name>
    <dbReference type="NCBI Taxonomy" id="1987381"/>
    <lineage>
        <taxon>Bacteria</taxon>
        <taxon>Pseudomonadati</taxon>
        <taxon>Bacteroidota</taxon>
        <taxon>Cytophagia</taxon>
        <taxon>Cytophagales</taxon>
        <taxon>Cytophagaceae</taxon>
        <taxon>Spirosoma</taxon>
    </lineage>
</organism>
<dbReference type="InterPro" id="IPR001173">
    <property type="entry name" value="Glyco_trans_2-like"/>
</dbReference>
<dbReference type="AlphaFoldDB" id="A0A6M0IEV1"/>
<proteinExistence type="inferred from homology"/>
<dbReference type="GO" id="GO:0016757">
    <property type="term" value="F:glycosyltransferase activity"/>
    <property type="evidence" value="ECO:0007669"/>
    <property type="project" value="UniProtKB-KW"/>
</dbReference>
<evidence type="ECO:0000259" key="4">
    <source>
        <dbReference type="Pfam" id="PF00535"/>
    </source>
</evidence>
<evidence type="ECO:0000256" key="3">
    <source>
        <dbReference type="ARBA" id="ARBA00022679"/>
    </source>
</evidence>
<dbReference type="PANTHER" id="PTHR43179">
    <property type="entry name" value="RHAMNOSYLTRANSFERASE WBBL"/>
    <property type="match status" value="1"/>
</dbReference>
<dbReference type="RefSeq" id="WP_164034913.1">
    <property type="nucleotide sequence ID" value="NZ_JAAGNZ010000001.1"/>
</dbReference>
<name>A0A6M0IEV1_9BACT</name>
<evidence type="ECO:0000313" key="5">
    <source>
        <dbReference type="EMBL" id="NEU65593.1"/>
    </source>
</evidence>
<dbReference type="Gene3D" id="3.90.550.10">
    <property type="entry name" value="Spore Coat Polysaccharide Biosynthesis Protein SpsA, Chain A"/>
    <property type="match status" value="1"/>
</dbReference>
<dbReference type="SUPFAM" id="SSF53448">
    <property type="entry name" value="Nucleotide-diphospho-sugar transferases"/>
    <property type="match status" value="1"/>
</dbReference>
<feature type="domain" description="Glycosyltransferase 2-like" evidence="4">
    <location>
        <begin position="15"/>
        <end position="123"/>
    </location>
</feature>
<keyword evidence="2" id="KW-0328">Glycosyltransferase</keyword>
<sequence length="294" mass="32712">MSADPSISQTDIAGVVVLYNSPPDCLENIRTYRAQIDRLYVVDNSPITSPWITSTLLNDPGIRYYPFPQNVGIATALNVGAQQAISDGYQYLLTMDDDSRAPANLVSSMIHYLTTNQSDSVGILAPKHILSALVSEQPTPERARANEVITTMTSGNLVNLAAYKQVGPFDDGLFIDVVDHDFDLRLKAAGYRIVELTNLYLIHRLGTQKRLPLTSLTFVSHSPARNYYLIRNSILVARHHWKHTPGYSLTAALTILIEAAKIGLFEDQKLVRLRLVLKAIHDAIRYRKGPLSQD</sequence>
<dbReference type="InterPro" id="IPR029044">
    <property type="entry name" value="Nucleotide-diphossugar_trans"/>
</dbReference>
<dbReference type="PANTHER" id="PTHR43179:SF12">
    <property type="entry name" value="GALACTOFURANOSYLTRANSFERASE GLFT2"/>
    <property type="match status" value="1"/>
</dbReference>
<evidence type="ECO:0000256" key="1">
    <source>
        <dbReference type="ARBA" id="ARBA00006739"/>
    </source>
</evidence>